<name>E0NIX8_9FIRM</name>
<evidence type="ECO:0000313" key="5">
    <source>
        <dbReference type="Proteomes" id="UP000003280"/>
    </source>
</evidence>
<evidence type="ECO:0000259" key="3">
    <source>
        <dbReference type="PROSITE" id="PS51272"/>
    </source>
</evidence>
<dbReference type="InterPro" id="IPR006146">
    <property type="entry name" value="5'-Nucleotdase_CS"/>
</dbReference>
<protein>
    <submittedName>
        <fullName evidence="4">5'-nucleotidase, C-terminal domain protein</fullName>
        <ecNumber evidence="4">3.1.3.5</ecNumber>
    </submittedName>
</protein>
<keyword evidence="5" id="KW-1185">Reference proteome</keyword>
<dbReference type="InterPro" id="IPR029052">
    <property type="entry name" value="Metallo-depent_PP-like"/>
</dbReference>
<dbReference type="eggNOG" id="COG0737">
    <property type="taxonomic scope" value="Bacteria"/>
</dbReference>
<dbReference type="InterPro" id="IPR004843">
    <property type="entry name" value="Calcineurin-like_PHP"/>
</dbReference>
<feature type="chain" id="PRO_5039743192" evidence="2">
    <location>
        <begin position="21"/>
        <end position="707"/>
    </location>
</feature>
<sequence>MKKKLSLLLALVMMLTTVFASFPVAAEEKAAPKKHEIIVLHTNDVHARVRADEREKAMGYGKIKAYKDELVKEGKTVLMLDAGDTFHGTTFATISRGDSIVKLLNEVGYDYMAPGNHDFNYGYQRLVELTKQGKFKTLASNVVTEQGKRDFLENDIKEVDGVKIGFFGLSTPETYYKSHPSNTKGIVIAEPIEVAKQEVAALKAKGADFIIGIGHLGIDESTKESERSEGVLKAVPGIDLFIDGHSHTAIPTGKIVGSSLLVQTGAHSNNLGKVTLTFDGNKIEDKKAELISYEAMSLVKPDEKIEAIEKEVDETNKPFLEKIVGKTLVELEGRREFNRKQETNLGNLVTDAMREVSKADIAITNGGGIRETIAKGDVTMGEVLTSFPFTNFTVTVDLTGKEVIAALENGVKAAPELAGAFCQVSGLTFKYDDTQKAGERVFDVMVAGKPIDLEKTYKVATNDFIAGGGDQYDVFKGKTVTGQYELLSETLAKYIAAKKEVNAQVEGRITVAKKDAKAEEAKGFEDIKGMWAEEFIKYAVEKGYFSGLTMTKFGPNNSVTRAMVVAVLGRYEKVEKTEEKVEFTDVTGTEYYAQYLKWAKDNKIVAGYEDGSFKPNKEITRAELASIMTRYLRDYKKMEVKGEAQAFSDEAKLPAWAKTDIYDCVKLGIIKGFKDKDKNDGTMFYDPTGYASRAQLATIFYNIDHAK</sequence>
<dbReference type="Pfam" id="PF02872">
    <property type="entry name" value="5_nucleotid_C"/>
    <property type="match status" value="1"/>
</dbReference>
<evidence type="ECO:0000256" key="1">
    <source>
        <dbReference type="ARBA" id="ARBA00022729"/>
    </source>
</evidence>
<dbReference type="RefSeq" id="WP_008900953.1">
    <property type="nucleotide sequence ID" value="NZ_GL397071.1"/>
</dbReference>
<gene>
    <name evidence="4" type="ORF">HMPREF9225_0117</name>
</gene>
<dbReference type="SUPFAM" id="SSF56300">
    <property type="entry name" value="Metallo-dependent phosphatases"/>
    <property type="match status" value="1"/>
</dbReference>
<evidence type="ECO:0000313" key="4">
    <source>
        <dbReference type="EMBL" id="EFM26268.1"/>
    </source>
</evidence>
<feature type="domain" description="SLH" evidence="3">
    <location>
        <begin position="644"/>
        <end position="707"/>
    </location>
</feature>
<dbReference type="eggNOG" id="COG5263">
    <property type="taxonomic scope" value="Bacteria"/>
</dbReference>
<organism evidence="4 5">
    <name type="scientific">Peptoniphilus duerdenii ATCC BAA-1640</name>
    <dbReference type="NCBI Taxonomy" id="862517"/>
    <lineage>
        <taxon>Bacteria</taxon>
        <taxon>Bacillati</taxon>
        <taxon>Bacillota</taxon>
        <taxon>Tissierellia</taxon>
        <taxon>Tissierellales</taxon>
        <taxon>Peptoniphilaceae</taxon>
        <taxon>Peptoniphilus</taxon>
    </lineage>
</organism>
<dbReference type="SUPFAM" id="SSF55816">
    <property type="entry name" value="5'-nucleotidase (syn. UDP-sugar hydrolase), C-terminal domain"/>
    <property type="match status" value="1"/>
</dbReference>
<dbReference type="Gene3D" id="3.90.780.10">
    <property type="entry name" value="5'-Nucleotidase, C-terminal domain"/>
    <property type="match status" value="1"/>
</dbReference>
<dbReference type="Pfam" id="PF00149">
    <property type="entry name" value="Metallophos"/>
    <property type="match status" value="1"/>
</dbReference>
<dbReference type="GO" id="GO:0009166">
    <property type="term" value="P:nucleotide catabolic process"/>
    <property type="evidence" value="ECO:0007669"/>
    <property type="project" value="InterPro"/>
</dbReference>
<dbReference type="GO" id="GO:0000166">
    <property type="term" value="F:nucleotide binding"/>
    <property type="evidence" value="ECO:0007669"/>
    <property type="project" value="UniProtKB-KW"/>
</dbReference>
<comment type="similarity">
    <text evidence="2">Belongs to the 5'-nucleotidase family.</text>
</comment>
<dbReference type="Proteomes" id="UP000003280">
    <property type="component" value="Unassembled WGS sequence"/>
</dbReference>
<feature type="signal peptide" evidence="2">
    <location>
        <begin position="1"/>
        <end position="20"/>
    </location>
</feature>
<dbReference type="AlphaFoldDB" id="E0NIX8"/>
<dbReference type="InterPro" id="IPR036907">
    <property type="entry name" value="5'-Nucleotdase_C_sf"/>
</dbReference>
<dbReference type="InterPro" id="IPR008334">
    <property type="entry name" value="5'-Nucleotdase_C"/>
</dbReference>
<dbReference type="PANTHER" id="PTHR11575:SF24">
    <property type="entry name" value="5'-NUCLEOTIDASE"/>
    <property type="match status" value="1"/>
</dbReference>
<dbReference type="Pfam" id="PF00395">
    <property type="entry name" value="SLH"/>
    <property type="match status" value="3"/>
</dbReference>
<dbReference type="GO" id="GO:0008253">
    <property type="term" value="F:5'-nucleotidase activity"/>
    <property type="evidence" value="ECO:0007669"/>
    <property type="project" value="UniProtKB-EC"/>
</dbReference>
<dbReference type="GO" id="GO:0046872">
    <property type="term" value="F:metal ion binding"/>
    <property type="evidence" value="ECO:0007669"/>
    <property type="project" value="InterPro"/>
</dbReference>
<dbReference type="EC" id="3.1.3.5" evidence="4"/>
<dbReference type="EMBL" id="AEEH01000012">
    <property type="protein sequence ID" value="EFM26268.1"/>
    <property type="molecule type" value="Genomic_DNA"/>
</dbReference>
<dbReference type="PROSITE" id="PS00785">
    <property type="entry name" value="5_NUCLEOTIDASE_1"/>
    <property type="match status" value="1"/>
</dbReference>
<feature type="domain" description="SLH" evidence="3">
    <location>
        <begin position="519"/>
        <end position="578"/>
    </location>
</feature>
<dbReference type="OrthoDB" id="7820733at2"/>
<keyword evidence="2 4" id="KW-0378">Hydrolase</keyword>
<dbReference type="PRINTS" id="PR01607">
    <property type="entry name" value="APYRASEFAMLY"/>
</dbReference>
<evidence type="ECO:0000256" key="2">
    <source>
        <dbReference type="RuleBase" id="RU362119"/>
    </source>
</evidence>
<proteinExistence type="inferred from homology"/>
<feature type="domain" description="SLH" evidence="3">
    <location>
        <begin position="579"/>
        <end position="642"/>
    </location>
</feature>
<dbReference type="InterPro" id="IPR001119">
    <property type="entry name" value="SLH_dom"/>
</dbReference>
<reference evidence="4 5" key="1">
    <citation type="submission" date="2010-07" db="EMBL/GenBank/DDBJ databases">
        <authorList>
            <person name="Muzny D."/>
            <person name="Qin X."/>
            <person name="Deng J."/>
            <person name="Jiang H."/>
            <person name="Liu Y."/>
            <person name="Qu J."/>
            <person name="Song X.-Z."/>
            <person name="Zhang L."/>
            <person name="Thornton R."/>
            <person name="Coyle M."/>
            <person name="Francisco L."/>
            <person name="Jackson L."/>
            <person name="Javaid M."/>
            <person name="Korchina V."/>
            <person name="Kovar C."/>
            <person name="Mata R."/>
            <person name="Mathew T."/>
            <person name="Ngo R."/>
            <person name="Nguyen L."/>
            <person name="Nguyen N."/>
            <person name="Okwuonu G."/>
            <person name="Ongeri F."/>
            <person name="Pham C."/>
            <person name="Simmons D."/>
            <person name="Wilczek-Boney K."/>
            <person name="Hale W."/>
            <person name="Jakkamsetti A."/>
            <person name="Pham P."/>
            <person name="Ruth R."/>
            <person name="San Lucas F."/>
            <person name="Warren J."/>
            <person name="Zhang J."/>
            <person name="Zhao Z."/>
            <person name="Zhou C."/>
            <person name="Zhu D."/>
            <person name="Lee S."/>
            <person name="Bess C."/>
            <person name="Blankenburg K."/>
            <person name="Forbes L."/>
            <person name="Fu Q."/>
            <person name="Gubbala S."/>
            <person name="Hirani K."/>
            <person name="Jayaseelan J.C."/>
            <person name="Lara F."/>
            <person name="Munidasa M."/>
            <person name="Palculict T."/>
            <person name="Patil S."/>
            <person name="Pu L.-L."/>
            <person name="Saada N."/>
            <person name="Tang L."/>
            <person name="Weissenberger G."/>
            <person name="Zhu Y."/>
            <person name="Hemphill L."/>
            <person name="Shang Y."/>
            <person name="Youmans B."/>
            <person name="Ayvaz T."/>
            <person name="Ross M."/>
            <person name="Santibanez J."/>
            <person name="Aqrawi P."/>
            <person name="Gross S."/>
            <person name="Joshi V."/>
            <person name="Fowler G."/>
            <person name="Nazareth L."/>
            <person name="Reid J."/>
            <person name="Worley K."/>
            <person name="Petrosino J."/>
            <person name="Highlander S."/>
            <person name="Gibbs R."/>
        </authorList>
    </citation>
    <scope>NUCLEOTIDE SEQUENCE [LARGE SCALE GENOMIC DNA]</scope>
    <source>
        <strain evidence="4 5">ATCC BAA-1640</strain>
    </source>
</reference>
<dbReference type="HOGENOM" id="CLU_005854_7_3_9"/>
<dbReference type="PANTHER" id="PTHR11575">
    <property type="entry name" value="5'-NUCLEOTIDASE-RELATED"/>
    <property type="match status" value="1"/>
</dbReference>
<dbReference type="PROSITE" id="PS51272">
    <property type="entry name" value="SLH"/>
    <property type="match status" value="3"/>
</dbReference>
<accession>E0NIX8</accession>
<keyword evidence="1 2" id="KW-0732">Signal</keyword>
<dbReference type="Gene3D" id="3.60.21.10">
    <property type="match status" value="1"/>
</dbReference>
<dbReference type="STRING" id="862517.HMPREF9225_0117"/>
<keyword evidence="2" id="KW-0547">Nucleotide-binding</keyword>
<dbReference type="InterPro" id="IPR006179">
    <property type="entry name" value="5_nucleotidase/apyrase"/>
</dbReference>
<comment type="caution">
    <text evidence="4">The sequence shown here is derived from an EMBL/GenBank/DDBJ whole genome shotgun (WGS) entry which is preliminary data.</text>
</comment>